<proteinExistence type="predicted"/>
<evidence type="ECO:0000313" key="2">
    <source>
        <dbReference type="EMBL" id="MDA3613430.1"/>
    </source>
</evidence>
<reference evidence="2 3" key="1">
    <citation type="submission" date="2022-12" db="EMBL/GenBank/DDBJ databases">
        <title>Chitinophagaceae gen. sp. nov., a new member of the family Chitinophagaceae, isolated from soil in a chemical factory.</title>
        <authorList>
            <person name="Ke Z."/>
        </authorList>
    </citation>
    <scope>NUCLEOTIDE SEQUENCE [LARGE SCALE GENOMIC DNA]</scope>
    <source>
        <strain evidence="2 3">LY-5</strain>
    </source>
</reference>
<sequence>MKHIIFLVGSILSGTIPAYAQNVGVGTTTPTLGKFVVRGTVGAVSAMFGDNTAGVSLMNSAPSIGFNYYYNGSEKSINTGFGGSVGIFESTGQFFIATSAASVTGQGTSMPLIRRILIQPNGYVGIGITPASMFDVNGRIRVRKTSETAGIGFDGIDNANNPIVNRGFIGMLDNDYVGVFGSVIGWGMSMNVNNGFVGIGNTMPGSKLEVRNNTANTVVNTVVQEGAGGGIQVQSKGAFYASLYALNLNGGPAIGTQGKVGVNTQTPNSILQVAGGVSLPYKDVYDNYTATENDYSIQMILTGNTDVDKTIYLPRASGCKGRIYKISAKIPFSGPATCFSFNPTIVRVIEAETNIDIIVNEIQKGYGTNTMYGYAIGLRHFSCLSGGSSNDRTDVKLTSITVQSNGSVWKEIDNNYSAIFYKQ</sequence>
<keyword evidence="1" id="KW-0732">Signal</keyword>
<keyword evidence="3" id="KW-1185">Reference proteome</keyword>
<organism evidence="2 3">
    <name type="scientific">Polluticaenibacter yanchengensis</name>
    <dbReference type="NCBI Taxonomy" id="3014562"/>
    <lineage>
        <taxon>Bacteria</taxon>
        <taxon>Pseudomonadati</taxon>
        <taxon>Bacteroidota</taxon>
        <taxon>Chitinophagia</taxon>
        <taxon>Chitinophagales</taxon>
        <taxon>Chitinophagaceae</taxon>
        <taxon>Polluticaenibacter</taxon>
    </lineage>
</organism>
<dbReference type="EMBL" id="JAQGEF010000001">
    <property type="protein sequence ID" value="MDA3613430.1"/>
    <property type="molecule type" value="Genomic_DNA"/>
</dbReference>
<evidence type="ECO:0000256" key="1">
    <source>
        <dbReference type="SAM" id="SignalP"/>
    </source>
</evidence>
<protein>
    <submittedName>
        <fullName evidence="2">Uncharacterized protein</fullName>
    </submittedName>
</protein>
<accession>A0ABT4UGT3</accession>
<name>A0ABT4UGT3_9BACT</name>
<feature type="signal peptide" evidence="1">
    <location>
        <begin position="1"/>
        <end position="20"/>
    </location>
</feature>
<feature type="chain" id="PRO_5045721809" evidence="1">
    <location>
        <begin position="21"/>
        <end position="423"/>
    </location>
</feature>
<dbReference type="RefSeq" id="WP_407029761.1">
    <property type="nucleotide sequence ID" value="NZ_JAQGEF010000001.1"/>
</dbReference>
<dbReference type="Proteomes" id="UP001210231">
    <property type="component" value="Unassembled WGS sequence"/>
</dbReference>
<gene>
    <name evidence="2" type="ORF">O3P16_01310</name>
</gene>
<comment type="caution">
    <text evidence="2">The sequence shown here is derived from an EMBL/GenBank/DDBJ whole genome shotgun (WGS) entry which is preliminary data.</text>
</comment>
<evidence type="ECO:0000313" key="3">
    <source>
        <dbReference type="Proteomes" id="UP001210231"/>
    </source>
</evidence>